<reference evidence="4" key="1">
    <citation type="journal article" date="2019" name="Int. J. Syst. Evol. Microbiol.">
        <title>The Global Catalogue of Microorganisms (GCM) 10K type strain sequencing project: providing services to taxonomists for standard genome sequencing and annotation.</title>
        <authorList>
            <consortium name="The Broad Institute Genomics Platform"/>
            <consortium name="The Broad Institute Genome Sequencing Center for Infectious Disease"/>
            <person name="Wu L."/>
            <person name="Ma J."/>
        </authorList>
    </citation>
    <scope>NUCLEOTIDE SEQUENCE [LARGE SCALE GENOMIC DNA]</scope>
    <source>
        <strain evidence="4">KCTC 62192</strain>
    </source>
</reference>
<dbReference type="InterPro" id="IPR003788">
    <property type="entry name" value="NDUFAF7"/>
</dbReference>
<dbReference type="InterPro" id="IPR029063">
    <property type="entry name" value="SAM-dependent_MTases_sf"/>
</dbReference>
<evidence type="ECO:0000256" key="2">
    <source>
        <dbReference type="ARBA" id="ARBA00022679"/>
    </source>
</evidence>
<evidence type="ECO:0000256" key="1">
    <source>
        <dbReference type="ARBA" id="ARBA00022603"/>
    </source>
</evidence>
<gene>
    <name evidence="3" type="ORF">ACFOES_18590</name>
</gene>
<evidence type="ECO:0000313" key="4">
    <source>
        <dbReference type="Proteomes" id="UP001595443"/>
    </source>
</evidence>
<proteinExistence type="predicted"/>
<dbReference type="InterPro" id="IPR038375">
    <property type="entry name" value="NDUFAF7_sf"/>
</dbReference>
<dbReference type="GO" id="GO:0008168">
    <property type="term" value="F:methyltransferase activity"/>
    <property type="evidence" value="ECO:0007669"/>
    <property type="project" value="UniProtKB-KW"/>
</dbReference>
<dbReference type="Proteomes" id="UP001595443">
    <property type="component" value="Unassembled WGS sequence"/>
</dbReference>
<dbReference type="Pfam" id="PF02636">
    <property type="entry name" value="Methyltransf_28"/>
    <property type="match status" value="1"/>
</dbReference>
<comment type="caution">
    <text evidence="3">The sequence shown here is derived from an EMBL/GenBank/DDBJ whole genome shotgun (WGS) entry which is preliminary data.</text>
</comment>
<keyword evidence="4" id="KW-1185">Reference proteome</keyword>
<dbReference type="SUPFAM" id="SSF53335">
    <property type="entry name" value="S-adenosyl-L-methionine-dependent methyltransferases"/>
    <property type="match status" value="1"/>
</dbReference>
<dbReference type="Gene3D" id="3.40.50.12710">
    <property type="match status" value="1"/>
</dbReference>
<protein>
    <submittedName>
        <fullName evidence="3">Class I SAM-dependent methyltransferase</fullName>
    </submittedName>
</protein>
<sequence>MTPLAEILTRRTAASGPMTVADFMAECLLHPQHGYYVSRDPLGAGGDFTTAPEISQMFGEMVGLCLAQSWLDQGAPAPFVLAELGPGRGTLMADALRATKGVPGFHAALSVHLVEASPVLRKAQRAALEGHAVTWHDTIATLPEAPLFLVANEFFDALPIRQFLRDETGWRERMVGLSDGALSFGLSGPVAPAGLEERLADTRPGDLVETCPAAAPIVEQLAARIAGHGGVALIVDYGDWHSLGDTLQALRSHEFDPVLAHPGEADLTAHVDFEALARAAPELNHSKLTPQGVWLERLGITPRAQALAQRMGGEALTAHIAAHRRLTHPEEMGTLFKTLALFPKGAPPPAGFEPGND</sequence>
<evidence type="ECO:0000313" key="3">
    <source>
        <dbReference type="EMBL" id="MFC2970111.1"/>
    </source>
</evidence>
<dbReference type="RefSeq" id="WP_377834873.1">
    <property type="nucleotide sequence ID" value="NZ_JBHRSK010000017.1"/>
</dbReference>
<dbReference type="EMBL" id="JBHRSK010000017">
    <property type="protein sequence ID" value="MFC2970111.1"/>
    <property type="molecule type" value="Genomic_DNA"/>
</dbReference>
<organism evidence="3 4">
    <name type="scientific">Acidimangrovimonas pyrenivorans</name>
    <dbReference type="NCBI Taxonomy" id="2030798"/>
    <lineage>
        <taxon>Bacteria</taxon>
        <taxon>Pseudomonadati</taxon>
        <taxon>Pseudomonadota</taxon>
        <taxon>Alphaproteobacteria</taxon>
        <taxon>Rhodobacterales</taxon>
        <taxon>Paracoccaceae</taxon>
        <taxon>Acidimangrovimonas</taxon>
    </lineage>
</organism>
<dbReference type="GO" id="GO:0032259">
    <property type="term" value="P:methylation"/>
    <property type="evidence" value="ECO:0007669"/>
    <property type="project" value="UniProtKB-KW"/>
</dbReference>
<dbReference type="PANTHER" id="PTHR12049">
    <property type="entry name" value="PROTEIN ARGININE METHYLTRANSFERASE NDUFAF7, MITOCHONDRIAL"/>
    <property type="match status" value="1"/>
</dbReference>
<accession>A0ABV7AL02</accession>
<dbReference type="PANTHER" id="PTHR12049:SF7">
    <property type="entry name" value="PROTEIN ARGININE METHYLTRANSFERASE NDUFAF7, MITOCHONDRIAL"/>
    <property type="match status" value="1"/>
</dbReference>
<name>A0ABV7AL02_9RHOB</name>
<keyword evidence="1 3" id="KW-0489">Methyltransferase</keyword>
<keyword evidence="2" id="KW-0808">Transferase</keyword>